<sequence length="188" mass="20360">MRRLFRVALIGAACFAPVAALAQEAADGIDPATLDLAKMIECRTYDVPSYNALAFWLVGDEAAQARAHFGLTEEKTSNFLLKAYALKTPITVFGRQTRHIVFNSSGPIAVLDEADPHPLAKQLEIQPAIDLPTKFLGEREISATTDKGQAGGFTYKTRVTLNVSTVTSHPGKVLAGCSYTFEMIENGQ</sequence>
<feature type="chain" id="PRO_5046353167" evidence="1">
    <location>
        <begin position="23"/>
        <end position="188"/>
    </location>
</feature>
<organism evidence="2 3">
    <name type="scientific">Caulobacter rhizosphaerae</name>
    <dbReference type="NCBI Taxonomy" id="2010972"/>
    <lineage>
        <taxon>Bacteria</taxon>
        <taxon>Pseudomonadati</taxon>
        <taxon>Pseudomonadota</taxon>
        <taxon>Alphaproteobacteria</taxon>
        <taxon>Caulobacterales</taxon>
        <taxon>Caulobacteraceae</taxon>
        <taxon>Caulobacter</taxon>
    </lineage>
</organism>
<dbReference type="RefSeq" id="WP_310031983.1">
    <property type="nucleotide sequence ID" value="NZ_JAVDRL010000007.1"/>
</dbReference>
<dbReference type="Proteomes" id="UP001262754">
    <property type="component" value="Unassembled WGS sequence"/>
</dbReference>
<dbReference type="EMBL" id="JAVDRL010000007">
    <property type="protein sequence ID" value="MDR6531813.1"/>
    <property type="molecule type" value="Genomic_DNA"/>
</dbReference>
<name>A0ABU1N046_9CAUL</name>
<feature type="signal peptide" evidence="1">
    <location>
        <begin position="1"/>
        <end position="22"/>
    </location>
</feature>
<keyword evidence="1" id="KW-0732">Signal</keyword>
<comment type="caution">
    <text evidence="2">The sequence shown here is derived from an EMBL/GenBank/DDBJ whole genome shotgun (WGS) entry which is preliminary data.</text>
</comment>
<keyword evidence="3" id="KW-1185">Reference proteome</keyword>
<evidence type="ECO:0000313" key="3">
    <source>
        <dbReference type="Proteomes" id="UP001262754"/>
    </source>
</evidence>
<accession>A0ABU1N046</accession>
<reference evidence="2 3" key="1">
    <citation type="submission" date="2023-07" db="EMBL/GenBank/DDBJ databases">
        <title>Sorghum-associated microbial communities from plants grown in Nebraska, USA.</title>
        <authorList>
            <person name="Schachtman D."/>
        </authorList>
    </citation>
    <scope>NUCLEOTIDE SEQUENCE [LARGE SCALE GENOMIC DNA]</scope>
    <source>
        <strain evidence="2 3">DS2154</strain>
    </source>
</reference>
<evidence type="ECO:0000313" key="2">
    <source>
        <dbReference type="EMBL" id="MDR6531813.1"/>
    </source>
</evidence>
<gene>
    <name evidence="2" type="ORF">J2800_002566</name>
</gene>
<evidence type="ECO:0000256" key="1">
    <source>
        <dbReference type="SAM" id="SignalP"/>
    </source>
</evidence>
<proteinExistence type="predicted"/>
<protein>
    <submittedName>
        <fullName evidence="2">Uncharacterized protein</fullName>
    </submittedName>
</protein>